<evidence type="ECO:0000256" key="5">
    <source>
        <dbReference type="ARBA" id="ARBA00022833"/>
    </source>
</evidence>
<dbReference type="CDD" id="cd07729">
    <property type="entry name" value="AHL_lactonase_MBL-fold"/>
    <property type="match status" value="1"/>
</dbReference>
<dbReference type="OrthoDB" id="333278at2"/>
<dbReference type="PANTHER" id="PTHR42978:SF2">
    <property type="entry name" value="102 KBASES UNSTABLE REGION: FROM 1 TO 119443"/>
    <property type="match status" value="1"/>
</dbReference>
<comment type="function">
    <text evidence="7">Counteracts the endogenous Pycsar antiviral defense system. Phosphodiesterase that enables metal-dependent hydrolysis of host cyclic nucleotide Pycsar defense signals such as cCMP and cUMP.</text>
</comment>
<gene>
    <name evidence="10" type="primary">attM_1</name>
    <name evidence="10" type="ORF">ADA01nite_35160</name>
</gene>
<accession>A0A511VAT7</accession>
<dbReference type="GO" id="GO:0016787">
    <property type="term" value="F:hydrolase activity"/>
    <property type="evidence" value="ECO:0007669"/>
    <property type="project" value="UniProtKB-KW"/>
</dbReference>
<evidence type="ECO:0000259" key="9">
    <source>
        <dbReference type="SMART" id="SM00849"/>
    </source>
</evidence>
<feature type="domain" description="Metallo-beta-lactamase" evidence="9">
    <location>
        <begin position="33"/>
        <end position="246"/>
    </location>
</feature>
<evidence type="ECO:0000256" key="7">
    <source>
        <dbReference type="ARBA" id="ARBA00034301"/>
    </source>
</evidence>
<dbReference type="AlphaFoldDB" id="A0A511VAT7"/>
<dbReference type="SMART" id="SM00849">
    <property type="entry name" value="Lactamase_B"/>
    <property type="match status" value="1"/>
</dbReference>
<comment type="caution">
    <text evidence="10">The sequence shown here is derived from an EMBL/GenBank/DDBJ whole genome shotgun (WGS) entry which is preliminary data.</text>
</comment>
<proteinExistence type="inferred from homology"/>
<dbReference type="SUPFAM" id="SSF56281">
    <property type="entry name" value="Metallo-hydrolase/oxidoreductase"/>
    <property type="match status" value="1"/>
</dbReference>
<name>A0A511VAT7_9BACL</name>
<dbReference type="Pfam" id="PF00753">
    <property type="entry name" value="Lactamase_B"/>
    <property type="match status" value="1"/>
</dbReference>
<evidence type="ECO:0000256" key="1">
    <source>
        <dbReference type="ARBA" id="ARBA00001947"/>
    </source>
</evidence>
<keyword evidence="5" id="KW-0862">Zinc</keyword>
<dbReference type="InterPro" id="IPR036866">
    <property type="entry name" value="RibonucZ/Hydroxyglut_hydro"/>
</dbReference>
<protein>
    <submittedName>
        <fullName evidence="10">N-acyl homoserine lactonase AttM</fullName>
    </submittedName>
</protein>
<evidence type="ECO:0000256" key="3">
    <source>
        <dbReference type="ARBA" id="ARBA00022723"/>
    </source>
</evidence>
<dbReference type="InterPro" id="IPR051013">
    <property type="entry name" value="MBL_superfamily_lactonases"/>
</dbReference>
<keyword evidence="11" id="KW-1185">Reference proteome</keyword>
<evidence type="ECO:0000256" key="6">
    <source>
        <dbReference type="ARBA" id="ARBA00034221"/>
    </source>
</evidence>
<dbReference type="RefSeq" id="WP_146811627.1">
    <property type="nucleotide sequence ID" value="NZ_BJXX01000166.1"/>
</dbReference>
<dbReference type="EMBL" id="BJXX01000166">
    <property type="protein sequence ID" value="GEN36056.1"/>
    <property type="molecule type" value="Genomic_DNA"/>
</dbReference>
<evidence type="ECO:0000313" key="10">
    <source>
        <dbReference type="EMBL" id="GEN36056.1"/>
    </source>
</evidence>
<dbReference type="GO" id="GO:0046872">
    <property type="term" value="F:metal ion binding"/>
    <property type="evidence" value="ECO:0007669"/>
    <property type="project" value="UniProtKB-KW"/>
</dbReference>
<dbReference type="Gene3D" id="3.60.15.10">
    <property type="entry name" value="Ribonuclease Z/Hydroxyacylglutathione hydrolase-like"/>
    <property type="match status" value="1"/>
</dbReference>
<comment type="cofactor">
    <cofactor evidence="1">
        <name>Zn(2+)</name>
        <dbReference type="ChEBI" id="CHEBI:29105"/>
    </cofactor>
</comment>
<evidence type="ECO:0000256" key="2">
    <source>
        <dbReference type="ARBA" id="ARBA00007749"/>
    </source>
</evidence>
<organism evidence="10 11">
    <name type="scientific">Aneurinibacillus danicus</name>
    <dbReference type="NCBI Taxonomy" id="267746"/>
    <lineage>
        <taxon>Bacteria</taxon>
        <taxon>Bacillati</taxon>
        <taxon>Bacillota</taxon>
        <taxon>Bacilli</taxon>
        <taxon>Bacillales</taxon>
        <taxon>Paenibacillaceae</taxon>
        <taxon>Aneurinibacillus group</taxon>
        <taxon>Aneurinibacillus</taxon>
    </lineage>
</organism>
<comment type="catalytic activity">
    <reaction evidence="6">
        <text>3',5'-cyclic CMP + H2O = CMP + H(+)</text>
        <dbReference type="Rhea" id="RHEA:72675"/>
        <dbReference type="ChEBI" id="CHEBI:15377"/>
        <dbReference type="ChEBI" id="CHEBI:15378"/>
        <dbReference type="ChEBI" id="CHEBI:58003"/>
        <dbReference type="ChEBI" id="CHEBI:60377"/>
    </reaction>
    <physiologicalReaction direction="left-to-right" evidence="6">
        <dbReference type="Rhea" id="RHEA:72676"/>
    </physiologicalReaction>
</comment>
<reference evidence="10 11" key="1">
    <citation type="submission" date="2019-07" db="EMBL/GenBank/DDBJ databases">
        <title>Whole genome shotgun sequence of Aneurinibacillus danicus NBRC 102444.</title>
        <authorList>
            <person name="Hosoyama A."/>
            <person name="Uohara A."/>
            <person name="Ohji S."/>
            <person name="Ichikawa N."/>
        </authorList>
    </citation>
    <scope>NUCLEOTIDE SEQUENCE [LARGE SCALE GENOMIC DNA]</scope>
    <source>
        <strain evidence="10 11">NBRC 102444</strain>
    </source>
</reference>
<comment type="similarity">
    <text evidence="2">Belongs to the metallo-beta-lactamase superfamily.</text>
</comment>
<evidence type="ECO:0000313" key="11">
    <source>
        <dbReference type="Proteomes" id="UP000321157"/>
    </source>
</evidence>
<dbReference type="Proteomes" id="UP000321157">
    <property type="component" value="Unassembled WGS sequence"/>
</dbReference>
<dbReference type="PANTHER" id="PTHR42978">
    <property type="entry name" value="QUORUM-QUENCHING LACTONASE YTNP-RELATED-RELATED"/>
    <property type="match status" value="1"/>
</dbReference>
<sequence>MATGLRVTVVDCGPLNLDKGILMTGASGKVEVPSSVWIIEHPKKGVILFDTGVNYNVADPEAAEKYWGPGMRDAFGCNLTRDQAIDRQLVKLGYKLDDVKYVVLSHLHLDHAGGMCHFPNATFVVQKNELRYAWWPDAWPGLVYCLNDYKDTRGYNFLQLNGDVDLFQDGSIQLITTPGHTPGHQAMIVRLENRGPICLGADTSHLKEAYQNMAPMPYDWNTEVLSDSYTKLRVLENSGIPIYFSHDPKDFAEFPSNGEWAD</sequence>
<evidence type="ECO:0000256" key="4">
    <source>
        <dbReference type="ARBA" id="ARBA00022801"/>
    </source>
</evidence>
<evidence type="ECO:0000256" key="8">
    <source>
        <dbReference type="ARBA" id="ARBA00048505"/>
    </source>
</evidence>
<comment type="catalytic activity">
    <reaction evidence="8">
        <text>3',5'-cyclic UMP + H2O = UMP + H(+)</text>
        <dbReference type="Rhea" id="RHEA:70575"/>
        <dbReference type="ChEBI" id="CHEBI:15377"/>
        <dbReference type="ChEBI" id="CHEBI:15378"/>
        <dbReference type="ChEBI" id="CHEBI:57865"/>
        <dbReference type="ChEBI" id="CHEBI:184387"/>
    </reaction>
    <physiologicalReaction direction="left-to-right" evidence="8">
        <dbReference type="Rhea" id="RHEA:70576"/>
    </physiologicalReaction>
</comment>
<keyword evidence="3" id="KW-0479">Metal-binding</keyword>
<keyword evidence="4" id="KW-0378">Hydrolase</keyword>
<dbReference type="InterPro" id="IPR001279">
    <property type="entry name" value="Metallo-B-lactamas"/>
</dbReference>